<reference evidence="3" key="1">
    <citation type="submission" date="2018-05" db="EMBL/GenBank/DDBJ databases">
        <authorList>
            <person name="Cea G.-C."/>
            <person name="William W."/>
        </authorList>
    </citation>
    <scope>NUCLEOTIDE SEQUENCE [LARGE SCALE GENOMIC DNA]</scope>
    <source>
        <strain evidence="3">DB21MT 5</strain>
    </source>
</reference>
<protein>
    <submittedName>
        <fullName evidence="2">Uncharacterized protein</fullName>
    </submittedName>
</protein>
<sequence>MNLTRDELNNYAYDTSRVYLYLAYLVNSINLHKNIIKVNVYVDFAVYSVIILASSEIIFSYHYEHRTKKHL</sequence>
<accession>A0A330LU15</accession>
<proteinExistence type="predicted"/>
<feature type="transmembrane region" description="Helical" evidence="1">
    <location>
        <begin position="44"/>
        <end position="63"/>
    </location>
</feature>
<evidence type="ECO:0000313" key="3">
    <source>
        <dbReference type="Proteomes" id="UP000250163"/>
    </source>
</evidence>
<gene>
    <name evidence="2" type="ORF">MORIYA_3417</name>
</gene>
<dbReference type="KEGG" id="mya:MORIYA_3417"/>
<evidence type="ECO:0000313" key="2">
    <source>
        <dbReference type="EMBL" id="SQD79872.1"/>
    </source>
</evidence>
<evidence type="ECO:0000256" key="1">
    <source>
        <dbReference type="SAM" id="Phobius"/>
    </source>
</evidence>
<keyword evidence="3" id="KW-1185">Reference proteome</keyword>
<name>A0A330LU15_9GAMM</name>
<dbReference type="Proteomes" id="UP000250163">
    <property type="component" value="Chromosome MORIYA"/>
</dbReference>
<keyword evidence="1" id="KW-0812">Transmembrane</keyword>
<organism evidence="2 3">
    <name type="scientific">Moritella yayanosii</name>
    <dbReference type="NCBI Taxonomy" id="69539"/>
    <lineage>
        <taxon>Bacteria</taxon>
        <taxon>Pseudomonadati</taxon>
        <taxon>Pseudomonadota</taxon>
        <taxon>Gammaproteobacteria</taxon>
        <taxon>Alteromonadales</taxon>
        <taxon>Moritellaceae</taxon>
        <taxon>Moritella</taxon>
    </lineage>
</organism>
<keyword evidence="1" id="KW-0472">Membrane</keyword>
<dbReference type="EMBL" id="LS483250">
    <property type="protein sequence ID" value="SQD79872.1"/>
    <property type="molecule type" value="Genomic_DNA"/>
</dbReference>
<dbReference type="AlphaFoldDB" id="A0A330LU15"/>
<keyword evidence="1" id="KW-1133">Transmembrane helix</keyword>